<evidence type="ECO:0000313" key="1">
    <source>
        <dbReference type="EMBL" id="SDI53454.1"/>
    </source>
</evidence>
<accession>A0A1G8LCL7</accession>
<protein>
    <submittedName>
        <fullName evidence="1">Uncharacterized protein</fullName>
    </submittedName>
</protein>
<evidence type="ECO:0000313" key="2">
    <source>
        <dbReference type="Proteomes" id="UP000199017"/>
    </source>
</evidence>
<reference evidence="1 2" key="1">
    <citation type="submission" date="2016-10" db="EMBL/GenBank/DDBJ databases">
        <authorList>
            <person name="de Groot N.N."/>
        </authorList>
    </citation>
    <scope>NUCLEOTIDE SEQUENCE [LARGE SCALE GENOMIC DNA]</scope>
    <source>
        <strain evidence="2">P4B,CCM 7963,CECT 7998,DSM 25260,IBRC-M 10614,KCTC 13821</strain>
    </source>
</reference>
<dbReference type="AlphaFoldDB" id="A0A1G8LCL7"/>
<dbReference type="Proteomes" id="UP000199017">
    <property type="component" value="Unassembled WGS sequence"/>
</dbReference>
<sequence length="120" mass="14427">MSKQKYYVNLNPISMDDVSPVKIPDSTLIQYEIEATPEELEQLDTLLNETQDHDMEIRNLFSFRHFDESMTETDQHEYQHGMDKIFDMLYELGTPETKKQIKELHMQNHEPKRNMRNNKH</sequence>
<proteinExistence type="predicted"/>
<name>A0A1G8LCL7_9BACI</name>
<dbReference type="OrthoDB" id="2706506at2"/>
<dbReference type="RefSeq" id="WP_091586198.1">
    <property type="nucleotide sequence ID" value="NZ_FNDU01000008.1"/>
</dbReference>
<organism evidence="1 2">
    <name type="scientific">Alteribacillus bidgolensis</name>
    <dbReference type="NCBI Taxonomy" id="930129"/>
    <lineage>
        <taxon>Bacteria</taxon>
        <taxon>Bacillati</taxon>
        <taxon>Bacillota</taxon>
        <taxon>Bacilli</taxon>
        <taxon>Bacillales</taxon>
        <taxon>Bacillaceae</taxon>
        <taxon>Alteribacillus</taxon>
    </lineage>
</organism>
<keyword evidence="2" id="KW-1185">Reference proteome</keyword>
<gene>
    <name evidence="1" type="ORF">SAMN05216352_108239</name>
</gene>
<dbReference type="EMBL" id="FNDU01000008">
    <property type="protein sequence ID" value="SDI53454.1"/>
    <property type="molecule type" value="Genomic_DNA"/>
</dbReference>